<keyword evidence="2" id="KW-1185">Reference proteome</keyword>
<comment type="caution">
    <text evidence="1">The sequence shown here is derived from an EMBL/GenBank/DDBJ whole genome shotgun (WGS) entry which is preliminary data.</text>
</comment>
<dbReference type="Proteomes" id="UP000304953">
    <property type="component" value="Unassembled WGS sequence"/>
</dbReference>
<proteinExistence type="predicted"/>
<evidence type="ECO:0000313" key="2">
    <source>
        <dbReference type="Proteomes" id="UP000304953"/>
    </source>
</evidence>
<sequence>MKKEEIFENIKGKVIVSCQAVPGEPLYVEEKSIMYLMARAAKQAGTPAIRTSSIRDVIAIKEETGLPVIGLVKVQYEGFESYITPTMKEVDDLMEAGSDIIALDCTNQKRGDGKTINEFLTEVREKYPEAVLMADISTYEEGVNAWKLGMDLVGTTMSGYTSYSSKLDGPDYELVRKLSDTIDVPVIGEGRVHSPEQAVKMLEAGAFAVVVGGAITRPLEIARRFIRAVESR</sequence>
<reference evidence="1" key="1">
    <citation type="submission" date="2019-04" db="EMBL/GenBank/DDBJ databases">
        <title>Microbes associate with the intestines of laboratory mice.</title>
        <authorList>
            <person name="Navarre W."/>
            <person name="Wong E."/>
            <person name="Huang K."/>
            <person name="Tropini C."/>
            <person name="Ng K."/>
            <person name="Yu B."/>
        </authorList>
    </citation>
    <scope>NUCLEOTIDE SEQUENCE</scope>
    <source>
        <strain evidence="1">NM01_1-7b</strain>
    </source>
</reference>
<accession>A0AC61RXR8</accession>
<organism evidence="1 2">
    <name type="scientific">Petralouisia muris</name>
    <dbReference type="NCBI Taxonomy" id="3032872"/>
    <lineage>
        <taxon>Bacteria</taxon>
        <taxon>Bacillati</taxon>
        <taxon>Bacillota</taxon>
        <taxon>Clostridia</taxon>
        <taxon>Lachnospirales</taxon>
        <taxon>Lachnospiraceae</taxon>
        <taxon>Petralouisia</taxon>
    </lineage>
</organism>
<evidence type="ECO:0000313" key="1">
    <source>
        <dbReference type="EMBL" id="TGY96775.1"/>
    </source>
</evidence>
<protein>
    <submittedName>
        <fullName evidence="1">N-acetylmannosamine-6-phosphate 2-epimerase</fullName>
    </submittedName>
</protein>
<gene>
    <name evidence="1" type="ORF">E5329_08425</name>
</gene>
<dbReference type="EMBL" id="SRYA01000013">
    <property type="protein sequence ID" value="TGY96775.1"/>
    <property type="molecule type" value="Genomic_DNA"/>
</dbReference>
<name>A0AC61RXR8_9FIRM</name>